<dbReference type="Proteomes" id="UP000321574">
    <property type="component" value="Unassembled WGS sequence"/>
</dbReference>
<dbReference type="EC" id="3.4.16.4" evidence="4"/>
<dbReference type="CDD" id="cd06575">
    <property type="entry name" value="PASTA_Pbp2x-like_2"/>
    <property type="match status" value="1"/>
</dbReference>
<evidence type="ECO:0000313" key="9">
    <source>
        <dbReference type="EMBL" id="TXL67594.1"/>
    </source>
</evidence>
<feature type="transmembrane region" description="Helical" evidence="7">
    <location>
        <begin position="12"/>
        <end position="31"/>
    </location>
</feature>
<comment type="caution">
    <text evidence="9">The sequence shown here is derived from an EMBL/GenBank/DDBJ whole genome shotgun (WGS) entry which is preliminary data.</text>
</comment>
<evidence type="ECO:0000256" key="2">
    <source>
        <dbReference type="ARBA" id="ARBA00004752"/>
    </source>
</evidence>
<comment type="catalytic activity">
    <reaction evidence="6">
        <text>Preferential cleavage: (Ac)2-L-Lys-D-Ala-|-D-Ala. Also transpeptidation of peptidyl-alanyl moieties that are N-acyl substituents of D-alanine.</text>
        <dbReference type="EC" id="3.4.16.4"/>
    </reaction>
</comment>
<feature type="domain" description="PASTA" evidence="8">
    <location>
        <begin position="664"/>
        <end position="719"/>
    </location>
</feature>
<feature type="domain" description="PASTA" evidence="8">
    <location>
        <begin position="603"/>
        <end position="663"/>
    </location>
</feature>
<dbReference type="EMBL" id="VDUW01000001">
    <property type="protein sequence ID" value="TXL67594.1"/>
    <property type="molecule type" value="Genomic_DNA"/>
</dbReference>
<dbReference type="SUPFAM" id="SSF56519">
    <property type="entry name" value="Penicillin binding protein dimerisation domain"/>
    <property type="match status" value="1"/>
</dbReference>
<dbReference type="GO" id="GO:0005886">
    <property type="term" value="C:plasma membrane"/>
    <property type="evidence" value="ECO:0007669"/>
    <property type="project" value="TreeGrafter"/>
</dbReference>
<comment type="pathway">
    <text evidence="2">Cell wall biogenesis; peptidoglycan biosynthesis.</text>
</comment>
<evidence type="ECO:0000256" key="6">
    <source>
        <dbReference type="ARBA" id="ARBA00034000"/>
    </source>
</evidence>
<evidence type="ECO:0000259" key="8">
    <source>
        <dbReference type="PROSITE" id="PS51178"/>
    </source>
</evidence>
<dbReference type="GO" id="GO:0071555">
    <property type="term" value="P:cell wall organization"/>
    <property type="evidence" value="ECO:0007669"/>
    <property type="project" value="TreeGrafter"/>
</dbReference>
<accession>A0A5C8P2U0</accession>
<dbReference type="InterPro" id="IPR036138">
    <property type="entry name" value="PBP_dimer_sf"/>
</dbReference>
<dbReference type="OrthoDB" id="9804124at2"/>
<comment type="subcellular location">
    <subcellularLocation>
        <location evidence="1">Membrane</location>
    </subcellularLocation>
</comment>
<keyword evidence="7" id="KW-1133">Transmembrane helix</keyword>
<evidence type="ECO:0000256" key="4">
    <source>
        <dbReference type="ARBA" id="ARBA00012448"/>
    </source>
</evidence>
<dbReference type="GO" id="GO:0008658">
    <property type="term" value="F:penicillin binding"/>
    <property type="evidence" value="ECO:0007669"/>
    <property type="project" value="InterPro"/>
</dbReference>
<evidence type="ECO:0000313" key="10">
    <source>
        <dbReference type="Proteomes" id="UP000321574"/>
    </source>
</evidence>
<protein>
    <recommendedName>
        <fullName evidence="4">serine-type D-Ala-D-Ala carboxypeptidase</fullName>
        <ecNumber evidence="4">3.4.16.4</ecNumber>
    </recommendedName>
</protein>
<dbReference type="RefSeq" id="WP_147665155.1">
    <property type="nucleotide sequence ID" value="NZ_VDUW01000001.1"/>
</dbReference>
<dbReference type="UniPathway" id="UPA00219"/>
<dbReference type="SMART" id="SM00740">
    <property type="entry name" value="PASTA"/>
    <property type="match status" value="2"/>
</dbReference>
<dbReference type="Gene3D" id="3.30.70.2110">
    <property type="match status" value="1"/>
</dbReference>
<dbReference type="PROSITE" id="PS51178">
    <property type="entry name" value="PASTA"/>
    <property type="match status" value="2"/>
</dbReference>
<proteinExistence type="inferred from homology"/>
<dbReference type="Pfam" id="PF00905">
    <property type="entry name" value="Transpeptidase"/>
    <property type="match status" value="1"/>
</dbReference>
<dbReference type="GO" id="GO:0009002">
    <property type="term" value="F:serine-type D-Ala-D-Ala carboxypeptidase activity"/>
    <property type="evidence" value="ECO:0007669"/>
    <property type="project" value="UniProtKB-EC"/>
</dbReference>
<dbReference type="GO" id="GO:0009252">
    <property type="term" value="P:peptidoglycan biosynthetic process"/>
    <property type="evidence" value="ECO:0007669"/>
    <property type="project" value="UniProtKB-UniPathway"/>
</dbReference>
<dbReference type="InterPro" id="IPR050515">
    <property type="entry name" value="Beta-lactam/transpept"/>
</dbReference>
<sequence>MKKNKRTQLASGILFLSFACLFLIIAGRFLYIQVSGEVEQVTLDKWAKEKRTNSYELTAERGKILDKNNNALAYNRPTYRLYANVDKEHAKSIEKPKETAKLLAPILDTDKAKLTEKITKGLENDKAKQIEFGHAGSKLTKKQKDQIEDLKLQGIHLMEESIRYYPNGEFASHIIGFAKKEVKETKAGNEKVIMGITGIEKAMNDLLTGKNGSISYERDLFNKKLIDPNEIVKPPKNGHDIHLTIDQKIQTLLEDVLTQVEAAYDPKRLIAIVMNPKTGEVLALSNRPSFNPNKPLKVKNWYNDAISNPFEPGSTVKMFTWAAAIEEGVYNGSEGFKSGRYRINERVVPINDHNGGKGWGTISYDEGFERSSNVAAARLVWDKLGTEKFLEYIEAFDLDKKTGINLPGEVPGKILYNWPLEKVTTGFGQGSTLTPMQQMKAATAIANDGKMMKPYVISKIIDTNKDEIIEKHEPTMVGEPISKDTSKQVLQLLESVVHGKHGTGKPFKLDDYSVAGKTGTAQIPSSNGGYLNGYGNNIFSFLGMAPADDPKLMMYIAINQPDLKKEDGGYEPGSAPLAYIFKNVMENGLHYLNIEPDQDKSEEIVSIKVPKLMNKSTKEVEKQVKKLGIKTSIIGEGKKIVASNLQAGKEVFPTDHLILITDKPSMPNLKGWSYRDVLQLSDLLQLKIKVNGSGYVDSQSIKEGKLLKKNDLLTVELKLPNNVKRDTKSER</sequence>
<keyword evidence="5 7" id="KW-0472">Membrane</keyword>
<organism evidence="9 10">
    <name type="scientific">Cerasibacillus terrae</name>
    <dbReference type="NCBI Taxonomy" id="2498845"/>
    <lineage>
        <taxon>Bacteria</taxon>
        <taxon>Bacillati</taxon>
        <taxon>Bacillota</taxon>
        <taxon>Bacilli</taxon>
        <taxon>Bacillales</taxon>
        <taxon>Bacillaceae</taxon>
        <taxon>Cerasibacillus</taxon>
    </lineage>
</organism>
<dbReference type="PANTHER" id="PTHR30627:SF26">
    <property type="entry name" value="PENICILLIN-BINDING PROTEIN 2B"/>
    <property type="match status" value="1"/>
</dbReference>
<keyword evidence="10" id="KW-1185">Reference proteome</keyword>
<evidence type="ECO:0000256" key="3">
    <source>
        <dbReference type="ARBA" id="ARBA00007171"/>
    </source>
</evidence>
<dbReference type="InterPro" id="IPR005311">
    <property type="entry name" value="PBP_dimer"/>
</dbReference>
<evidence type="ECO:0000256" key="7">
    <source>
        <dbReference type="SAM" id="Phobius"/>
    </source>
</evidence>
<evidence type="ECO:0000256" key="1">
    <source>
        <dbReference type="ARBA" id="ARBA00004370"/>
    </source>
</evidence>
<keyword evidence="7" id="KW-0812">Transmembrane</keyword>
<evidence type="ECO:0000256" key="5">
    <source>
        <dbReference type="ARBA" id="ARBA00023136"/>
    </source>
</evidence>
<comment type="similarity">
    <text evidence="3">Belongs to the transpeptidase family.</text>
</comment>
<dbReference type="SUPFAM" id="SSF56601">
    <property type="entry name" value="beta-lactamase/transpeptidase-like"/>
    <property type="match status" value="1"/>
</dbReference>
<dbReference type="Gene3D" id="3.40.710.10">
    <property type="entry name" value="DD-peptidase/beta-lactamase superfamily"/>
    <property type="match status" value="1"/>
</dbReference>
<name>A0A5C8P2U0_9BACI</name>
<dbReference type="InterPro" id="IPR001460">
    <property type="entry name" value="PCN-bd_Tpept"/>
</dbReference>
<dbReference type="PANTHER" id="PTHR30627">
    <property type="entry name" value="PEPTIDOGLYCAN D,D-TRANSPEPTIDASE"/>
    <property type="match status" value="1"/>
</dbReference>
<gene>
    <name evidence="9" type="ORF">FHP05_00835</name>
</gene>
<dbReference type="InterPro" id="IPR012338">
    <property type="entry name" value="Beta-lactam/transpept-like"/>
</dbReference>
<dbReference type="AlphaFoldDB" id="A0A5C8P2U0"/>
<dbReference type="InterPro" id="IPR005543">
    <property type="entry name" value="PASTA_dom"/>
</dbReference>
<dbReference type="Gene3D" id="2.20.70.70">
    <property type="match status" value="1"/>
</dbReference>
<dbReference type="PROSITE" id="PS51257">
    <property type="entry name" value="PROKAR_LIPOPROTEIN"/>
    <property type="match status" value="1"/>
</dbReference>
<dbReference type="Gene3D" id="3.90.1310.10">
    <property type="entry name" value="Penicillin-binding protein 2a (Domain 2)"/>
    <property type="match status" value="1"/>
</dbReference>
<dbReference type="Pfam" id="PF03717">
    <property type="entry name" value="PBP_dimer"/>
    <property type="match status" value="1"/>
</dbReference>
<dbReference type="SUPFAM" id="SSF54184">
    <property type="entry name" value="Penicillin-binding protein 2x (pbp-2x), c-terminal domain"/>
    <property type="match status" value="2"/>
</dbReference>
<dbReference type="Pfam" id="PF03793">
    <property type="entry name" value="PASTA"/>
    <property type="match status" value="1"/>
</dbReference>
<reference evidence="9 10" key="1">
    <citation type="submission" date="2019-06" db="EMBL/GenBank/DDBJ databases">
        <title>Cerasibacillus sp. nov., isolated from maize field.</title>
        <authorList>
            <person name="Lin S.-Y."/>
            <person name="Tsai C.-F."/>
            <person name="Young C.-C."/>
        </authorList>
    </citation>
    <scope>NUCLEOTIDE SEQUENCE [LARGE SCALE GENOMIC DNA]</scope>
    <source>
        <strain evidence="9 10">CC-CFT480</strain>
    </source>
</reference>